<dbReference type="GO" id="GO:0005886">
    <property type="term" value="C:plasma membrane"/>
    <property type="evidence" value="ECO:0007669"/>
    <property type="project" value="InterPro"/>
</dbReference>
<sequence>MRFKKSVSSLFCLFLLGSGLLSFFVILSGARHSGVLKNFYWLEADTSGFNSAPDRTKWFNYNWCGSQDGVLANCSNNRAAMPFSPRDNFGSSTQLPGAFMDDANTYYYLSRVGWAMLLIGLTYIVCAIIPMFMSIFTLAFGCTLFTVLATWLAWFFITLAACLYTGCYVKARNVFHDNGRVARLGVKNFAFIWTSVALLTMCAIWSTVLVSVSRKLAKRNQGFGYDSADSANTYGMEKSTLDTHGANEASKPKKFFFWRRTVSPQAVHDVDLEPELVDPTYNNQRSQPISQPLPTVNEEVVHTTNYSSNTVPNNNTRS</sequence>
<feature type="transmembrane region" description="Helical" evidence="1">
    <location>
        <begin position="151"/>
        <end position="171"/>
    </location>
</feature>
<dbReference type="STRING" id="4955.A0A1G4MJC8"/>
<evidence type="ECO:0000256" key="1">
    <source>
        <dbReference type="SAM" id="Phobius"/>
    </source>
</evidence>
<dbReference type="GO" id="GO:0006897">
    <property type="term" value="P:endocytosis"/>
    <property type="evidence" value="ECO:0007669"/>
    <property type="project" value="TreeGrafter"/>
</dbReference>
<keyword evidence="3" id="KW-1185">Reference proteome</keyword>
<proteinExistence type="predicted"/>
<gene>
    <name evidence="2" type="ORF">LAFE_0H03224G</name>
</gene>
<name>A0A1G4MJC8_LACFM</name>
<accession>A0A1G4MJC8</accession>
<dbReference type="Proteomes" id="UP000190831">
    <property type="component" value="Chromosome H"/>
</dbReference>
<organism evidence="2 3">
    <name type="scientific">Lachancea fermentati</name>
    <name type="common">Zygosaccharomyces fermentati</name>
    <dbReference type="NCBI Taxonomy" id="4955"/>
    <lineage>
        <taxon>Eukaryota</taxon>
        <taxon>Fungi</taxon>
        <taxon>Dikarya</taxon>
        <taxon>Ascomycota</taxon>
        <taxon>Saccharomycotina</taxon>
        <taxon>Saccharomycetes</taxon>
        <taxon>Saccharomycetales</taxon>
        <taxon>Saccharomycetaceae</taxon>
        <taxon>Lachancea</taxon>
    </lineage>
</organism>
<dbReference type="GO" id="GO:0005938">
    <property type="term" value="C:cell cortex"/>
    <property type="evidence" value="ECO:0007669"/>
    <property type="project" value="TreeGrafter"/>
</dbReference>
<evidence type="ECO:0000313" key="3">
    <source>
        <dbReference type="Proteomes" id="UP000190831"/>
    </source>
</evidence>
<dbReference type="OMA" id="DTHGANE"/>
<feature type="transmembrane region" description="Helical" evidence="1">
    <location>
        <begin position="191"/>
        <end position="212"/>
    </location>
</feature>
<dbReference type="PANTHER" id="PTHR36414">
    <property type="entry name" value="PROTEIN SUR7"/>
    <property type="match status" value="1"/>
</dbReference>
<feature type="transmembrane region" description="Helical" evidence="1">
    <location>
        <begin position="114"/>
        <end position="139"/>
    </location>
</feature>
<dbReference type="GO" id="GO:0032185">
    <property type="term" value="P:septin cytoskeleton organization"/>
    <property type="evidence" value="ECO:0007669"/>
    <property type="project" value="TreeGrafter"/>
</dbReference>
<dbReference type="OrthoDB" id="5419460at2759"/>
<dbReference type="InterPro" id="IPR009571">
    <property type="entry name" value="SUR7/Rim9-like_fungi"/>
</dbReference>
<dbReference type="GO" id="GO:0045121">
    <property type="term" value="C:membrane raft"/>
    <property type="evidence" value="ECO:0007669"/>
    <property type="project" value="TreeGrafter"/>
</dbReference>
<dbReference type="EMBL" id="LT598491">
    <property type="protein sequence ID" value="SCW03978.1"/>
    <property type="molecule type" value="Genomic_DNA"/>
</dbReference>
<dbReference type="GO" id="GO:0030866">
    <property type="term" value="P:cortical actin cytoskeleton organization"/>
    <property type="evidence" value="ECO:0007669"/>
    <property type="project" value="TreeGrafter"/>
</dbReference>
<dbReference type="AlphaFoldDB" id="A0A1G4MJC8"/>
<dbReference type="GO" id="GO:0031505">
    <property type="term" value="P:fungal-type cell wall organization"/>
    <property type="evidence" value="ECO:0007669"/>
    <property type="project" value="TreeGrafter"/>
</dbReference>
<keyword evidence="1" id="KW-0812">Transmembrane</keyword>
<dbReference type="PANTHER" id="PTHR36414:SF3">
    <property type="entry name" value="SUR7 FAMILY PROTEIN FMP45"/>
    <property type="match status" value="1"/>
</dbReference>
<protein>
    <submittedName>
        <fullName evidence="2">LAFE_0H03224g1_1</fullName>
    </submittedName>
</protein>
<keyword evidence="1" id="KW-1133">Transmembrane helix</keyword>
<reference evidence="2 3" key="1">
    <citation type="submission" date="2016-03" db="EMBL/GenBank/DDBJ databases">
        <authorList>
            <person name="Devillers H."/>
        </authorList>
    </citation>
    <scope>NUCLEOTIDE SEQUENCE [LARGE SCALE GENOMIC DNA]</scope>
    <source>
        <strain evidence="2">CBS 6772</strain>
    </source>
</reference>
<keyword evidence="1" id="KW-0472">Membrane</keyword>
<evidence type="ECO:0000313" key="2">
    <source>
        <dbReference type="EMBL" id="SCW03978.1"/>
    </source>
</evidence>
<dbReference type="Pfam" id="PF06687">
    <property type="entry name" value="SUR7"/>
    <property type="match status" value="1"/>
</dbReference>